<keyword evidence="2" id="KW-1133">Transmembrane helix</keyword>
<organism evidence="3 4">
    <name type="scientific">Cochliobolus sativus</name>
    <name type="common">Common root rot and spot blotch fungus</name>
    <name type="synonym">Bipolaris sorokiniana</name>
    <dbReference type="NCBI Taxonomy" id="45130"/>
    <lineage>
        <taxon>Eukaryota</taxon>
        <taxon>Fungi</taxon>
        <taxon>Dikarya</taxon>
        <taxon>Ascomycota</taxon>
        <taxon>Pezizomycotina</taxon>
        <taxon>Dothideomycetes</taxon>
        <taxon>Pleosporomycetidae</taxon>
        <taxon>Pleosporales</taxon>
        <taxon>Pleosporineae</taxon>
        <taxon>Pleosporaceae</taxon>
        <taxon>Bipolaris</taxon>
    </lineage>
</organism>
<evidence type="ECO:0000313" key="4">
    <source>
        <dbReference type="Proteomes" id="UP000624244"/>
    </source>
</evidence>
<gene>
    <name evidence="3" type="ORF">GGP41_000499</name>
</gene>
<keyword evidence="2" id="KW-0812">Transmembrane</keyword>
<comment type="caution">
    <text evidence="3">The sequence shown here is derived from an EMBL/GenBank/DDBJ whole genome shotgun (WGS) entry which is preliminary data.</text>
</comment>
<dbReference type="EMBL" id="WNKQ01000004">
    <property type="protein sequence ID" value="KAF5851769.1"/>
    <property type="molecule type" value="Genomic_DNA"/>
</dbReference>
<feature type="transmembrane region" description="Helical" evidence="2">
    <location>
        <begin position="52"/>
        <end position="76"/>
    </location>
</feature>
<evidence type="ECO:0000256" key="1">
    <source>
        <dbReference type="SAM" id="MobiDB-lite"/>
    </source>
</evidence>
<evidence type="ECO:0000256" key="2">
    <source>
        <dbReference type="SAM" id="Phobius"/>
    </source>
</evidence>
<protein>
    <submittedName>
        <fullName evidence="3">Uncharacterized protein</fullName>
    </submittedName>
</protein>
<feature type="region of interest" description="Disordered" evidence="1">
    <location>
        <begin position="1"/>
        <end position="20"/>
    </location>
</feature>
<keyword evidence="2" id="KW-0472">Membrane</keyword>
<reference evidence="3" key="1">
    <citation type="submission" date="2019-11" db="EMBL/GenBank/DDBJ databases">
        <title>Bipolaris sorokiniana Genome sequencing.</title>
        <authorList>
            <person name="Wang H."/>
        </authorList>
    </citation>
    <scope>NUCLEOTIDE SEQUENCE</scope>
</reference>
<sequence>MPNYSSNTRRTPKDQRQLPHDQIKLKPLEKSLGDLSIEPILFLVLTTLKLQVSLFLLDFTLLHAIAGLLVAFFMLVRHEASVLAQLLLGASLMVLRA</sequence>
<proteinExistence type="predicted"/>
<name>A0A8H5ZMW0_COCSA</name>
<dbReference type="AlphaFoldDB" id="A0A8H5ZMW0"/>
<accession>A0A8H5ZMW0</accession>
<feature type="compositionally biased region" description="Basic and acidic residues" evidence="1">
    <location>
        <begin position="11"/>
        <end position="20"/>
    </location>
</feature>
<dbReference type="Proteomes" id="UP000624244">
    <property type="component" value="Unassembled WGS sequence"/>
</dbReference>
<evidence type="ECO:0000313" key="3">
    <source>
        <dbReference type="EMBL" id="KAF5851769.1"/>
    </source>
</evidence>